<dbReference type="Proteomes" id="UP001156398">
    <property type="component" value="Unassembled WGS sequence"/>
</dbReference>
<organism evidence="2">
    <name type="scientific">Streptantibioticus silvisoli</name>
    <dbReference type="NCBI Taxonomy" id="2705255"/>
    <lineage>
        <taxon>Bacteria</taxon>
        <taxon>Bacillati</taxon>
        <taxon>Actinomycetota</taxon>
        <taxon>Actinomycetes</taxon>
        <taxon>Kitasatosporales</taxon>
        <taxon>Streptomycetaceae</taxon>
        <taxon>Streptantibioticus</taxon>
    </lineage>
</organism>
<keyword evidence="3" id="KW-1185">Reference proteome</keyword>
<comment type="caution">
    <text evidence="2">The sequence shown here is derived from an EMBL/GenBank/DDBJ whole genome shotgun (WGS) entry which is preliminary data.</text>
</comment>
<dbReference type="RefSeq" id="WP_271317517.1">
    <property type="nucleotide sequence ID" value="NZ_JABXJJ020000061.1"/>
</dbReference>
<evidence type="ECO:0000313" key="1">
    <source>
        <dbReference type="EMBL" id="MDI5967418.1"/>
    </source>
</evidence>
<gene>
    <name evidence="1" type="ORF">POF43_032640</name>
    <name evidence="2" type="ORF">POF50_032985</name>
</gene>
<evidence type="ECO:0000313" key="2">
    <source>
        <dbReference type="EMBL" id="MDI5974106.1"/>
    </source>
</evidence>
<evidence type="ECO:0000313" key="3">
    <source>
        <dbReference type="Proteomes" id="UP001156398"/>
    </source>
</evidence>
<dbReference type="InterPro" id="IPR025968">
    <property type="entry name" value="YwqJ_deaminase"/>
</dbReference>
<reference evidence="2 3" key="1">
    <citation type="submission" date="2023-05" db="EMBL/GenBank/DDBJ databases">
        <title>Streptantibioticus silvisoli sp. nov., acidotolerant actinomycetes 1 from pine litter.</title>
        <authorList>
            <person name="Swiecimska M."/>
            <person name="Golinska P."/>
            <person name="Sangal V."/>
            <person name="Wachnowicz B."/>
            <person name="Goodfellow M."/>
        </authorList>
    </citation>
    <scope>NUCLEOTIDE SEQUENCE</scope>
    <source>
        <strain evidence="2">SL13</strain>
        <strain evidence="1 3">SL54</strain>
    </source>
</reference>
<sequence>MTYTAAEPDGGAAYTPAPGGAPVLLRRRDGIMPAVAGALSVRGETLTCTGSKADAAPELHPLVAGFLAALPVGRRARGTGRCPEALLLSRYLTATDGARRGRAARKPLSHSDARRALKHAVITTRRIREDGDPAHDRYAAPCAACADLLHHFGVTTVEPAPEQP</sequence>
<dbReference type="EMBL" id="JABXJJ020000061">
    <property type="protein sequence ID" value="MDI5974106.1"/>
    <property type="molecule type" value="Genomic_DNA"/>
</dbReference>
<dbReference type="EMBL" id="JAAGKO020000089">
    <property type="protein sequence ID" value="MDI5967418.1"/>
    <property type="molecule type" value="Genomic_DNA"/>
</dbReference>
<proteinExistence type="predicted"/>
<protein>
    <submittedName>
        <fullName evidence="2">YwqJ-related putative deaminase</fullName>
    </submittedName>
</protein>
<dbReference type="Pfam" id="PF14431">
    <property type="entry name" value="YwqJ-deaminase"/>
    <property type="match status" value="1"/>
</dbReference>
<dbReference type="AlphaFoldDB" id="A0AA90H8Z8"/>
<accession>A0AA90H8Z8</accession>
<name>A0AA90H8Z8_9ACTN</name>